<sequence>MERRDFFKKAIVTAGAAAVGTSTLEAGVTTQPIDNRKVSPVAFPEKRPLIMYSDRPPLLETPRDVFTSALTPNDQFFVRWHMPDIPTHIDPDTYTIHVNGLVKNELHISLNDLKTKFEQVEVTAVLQCGGNSRSAFKPIAGGIQWGSGAMGCATWKGVRLKDILHLAGLERDAKWIGFNGSERAAYYETPEFVRELELSELDDHVILAYEMNGEDLPYLNGYPLRLVLPGYYSDSWVKMLSNITVTNEYKKLFFMDVAYRVPDNETESETPEKRYPTTKPIKKMNVKSVIGYPTKDSLVSHKSHVVIRGVAWDDGHGIQDVLISTDGGKTWDKAILDDGKLGRYAYRAFRYPYKPTTFGKVTIMAKAINKIGQEQPFAKDIKWNHGGYKYNGIDEVTVEVV</sequence>
<dbReference type="InterPro" id="IPR036374">
    <property type="entry name" value="OxRdtase_Mopterin-bd_sf"/>
</dbReference>
<comment type="caution">
    <text evidence="7">The sequence shown here is derived from an EMBL/GenBank/DDBJ whole genome shotgun (WGS) entry which is preliminary data.</text>
</comment>
<dbReference type="Pfam" id="PF00174">
    <property type="entry name" value="Oxidored_molyb"/>
    <property type="match status" value="1"/>
</dbReference>
<feature type="domain" description="Moybdenum cofactor oxidoreductase dimerisation" evidence="6">
    <location>
        <begin position="280"/>
        <end position="387"/>
    </location>
</feature>
<dbReference type="PANTHER" id="PTHR19372">
    <property type="entry name" value="SULFITE REDUCTASE"/>
    <property type="match status" value="1"/>
</dbReference>
<dbReference type="InterPro" id="IPR014756">
    <property type="entry name" value="Ig_E-set"/>
</dbReference>
<evidence type="ECO:0000313" key="7">
    <source>
        <dbReference type="EMBL" id="MDM5263313.1"/>
    </source>
</evidence>
<dbReference type="RefSeq" id="WP_008242939.1">
    <property type="nucleotide sequence ID" value="NZ_JAQIBC010000002.1"/>
</dbReference>
<dbReference type="Proteomes" id="UP001169066">
    <property type="component" value="Unassembled WGS sequence"/>
</dbReference>
<keyword evidence="4" id="KW-0560">Oxidoreductase</keyword>
<dbReference type="Gene3D" id="2.60.40.650">
    <property type="match status" value="1"/>
</dbReference>
<dbReference type="SUPFAM" id="SSF56524">
    <property type="entry name" value="Oxidoreductase molybdopterin-binding domain"/>
    <property type="match status" value="1"/>
</dbReference>
<evidence type="ECO:0000259" key="5">
    <source>
        <dbReference type="Pfam" id="PF00174"/>
    </source>
</evidence>
<evidence type="ECO:0000256" key="1">
    <source>
        <dbReference type="ARBA" id="ARBA00001924"/>
    </source>
</evidence>
<name>A0ABT7QQE6_9BACT</name>
<evidence type="ECO:0000256" key="4">
    <source>
        <dbReference type="ARBA" id="ARBA00023002"/>
    </source>
</evidence>
<dbReference type="EMBL" id="JAQIBC010000002">
    <property type="protein sequence ID" value="MDM5263313.1"/>
    <property type="molecule type" value="Genomic_DNA"/>
</dbReference>
<dbReference type="InterPro" id="IPR000572">
    <property type="entry name" value="OxRdtase_Mopterin-bd_dom"/>
</dbReference>
<protein>
    <submittedName>
        <fullName evidence="7">Molybdopterin-dependent oxidoreductase</fullName>
    </submittedName>
</protein>
<feature type="domain" description="Oxidoreductase molybdopterin-binding" evidence="5">
    <location>
        <begin position="85"/>
        <end position="251"/>
    </location>
</feature>
<keyword evidence="8" id="KW-1185">Reference proteome</keyword>
<dbReference type="PANTHER" id="PTHR19372:SF7">
    <property type="entry name" value="SULFITE OXIDASE, MITOCHONDRIAL"/>
    <property type="match status" value="1"/>
</dbReference>
<evidence type="ECO:0000313" key="8">
    <source>
        <dbReference type="Proteomes" id="UP001169066"/>
    </source>
</evidence>
<evidence type="ECO:0000259" key="6">
    <source>
        <dbReference type="Pfam" id="PF03404"/>
    </source>
</evidence>
<proteinExistence type="predicted"/>
<dbReference type="PRINTS" id="PR00407">
    <property type="entry name" value="EUMOPTERIN"/>
</dbReference>
<dbReference type="Pfam" id="PF03404">
    <property type="entry name" value="Mo-co_dimer"/>
    <property type="match status" value="1"/>
</dbReference>
<evidence type="ECO:0000256" key="3">
    <source>
        <dbReference type="ARBA" id="ARBA00022723"/>
    </source>
</evidence>
<reference evidence="7" key="1">
    <citation type="submission" date="2023-01" db="EMBL/GenBank/DDBJ databases">
        <title>Sulfurovum sp. XTW-4 genome assembly.</title>
        <authorList>
            <person name="Wang J."/>
        </authorList>
    </citation>
    <scope>NUCLEOTIDE SEQUENCE</scope>
    <source>
        <strain evidence="7">XTW-4</strain>
    </source>
</reference>
<dbReference type="InterPro" id="IPR008335">
    <property type="entry name" value="Mopterin_OxRdtase_euk"/>
</dbReference>
<accession>A0ABT7QQE6</accession>
<organism evidence="7 8">
    <name type="scientific">Sulfurovum xiamenensis</name>
    <dbReference type="NCBI Taxonomy" id="3019066"/>
    <lineage>
        <taxon>Bacteria</taxon>
        <taxon>Pseudomonadati</taxon>
        <taxon>Campylobacterota</taxon>
        <taxon>Epsilonproteobacteria</taxon>
        <taxon>Campylobacterales</taxon>
        <taxon>Sulfurovaceae</taxon>
        <taxon>Sulfurovum</taxon>
    </lineage>
</organism>
<evidence type="ECO:0000256" key="2">
    <source>
        <dbReference type="ARBA" id="ARBA00022505"/>
    </source>
</evidence>
<keyword evidence="2" id="KW-0500">Molybdenum</keyword>
<dbReference type="Gene3D" id="3.90.420.10">
    <property type="entry name" value="Oxidoreductase, molybdopterin-binding domain"/>
    <property type="match status" value="1"/>
</dbReference>
<comment type="cofactor">
    <cofactor evidence="1">
        <name>Mo-molybdopterin</name>
        <dbReference type="ChEBI" id="CHEBI:71302"/>
    </cofactor>
</comment>
<dbReference type="InterPro" id="IPR005066">
    <property type="entry name" value="MoCF_OxRdtse_dimer"/>
</dbReference>
<dbReference type="SUPFAM" id="SSF81296">
    <property type="entry name" value="E set domains"/>
    <property type="match status" value="1"/>
</dbReference>
<gene>
    <name evidence="7" type="ORF">PF327_03810</name>
</gene>
<keyword evidence="3" id="KW-0479">Metal-binding</keyword>